<protein>
    <recommendedName>
        <fullName evidence="1">Reverse transcriptase domain-containing protein</fullName>
    </recommendedName>
</protein>
<dbReference type="EMBL" id="GEEE01014415">
    <property type="protein sequence ID" value="JAP48810.1"/>
    <property type="molecule type" value="Transcribed_RNA"/>
</dbReference>
<dbReference type="InterPro" id="IPR000477">
    <property type="entry name" value="RT_dom"/>
</dbReference>
<dbReference type="Pfam" id="PF00078">
    <property type="entry name" value="RVT_1"/>
    <property type="match status" value="1"/>
</dbReference>
<dbReference type="InterPro" id="IPR043502">
    <property type="entry name" value="DNA/RNA_pol_sf"/>
</dbReference>
<feature type="domain" description="Reverse transcriptase" evidence="1">
    <location>
        <begin position="1"/>
        <end position="94"/>
    </location>
</feature>
<dbReference type="EMBL" id="GEEE01011009">
    <property type="protein sequence ID" value="JAP52216.1"/>
    <property type="molecule type" value="Transcribed_RNA"/>
</dbReference>
<name>A0A0X3PBY7_SCHSO</name>
<reference evidence="2" key="1">
    <citation type="submission" date="2016-01" db="EMBL/GenBank/DDBJ databases">
        <title>Reference transcriptome for the parasite Schistocephalus solidus: insights into the molecular evolution of parasitism.</title>
        <authorList>
            <person name="Hebert F.O."/>
            <person name="Grambauer S."/>
            <person name="Barber I."/>
            <person name="Landry C.R."/>
            <person name="Aubin-Horth N."/>
        </authorList>
    </citation>
    <scope>NUCLEOTIDE SEQUENCE</scope>
</reference>
<sequence>MDVANTTVDAIAYADDLVLFAETPLRLQERLNGLVTGLSKAGMVLNPAKCLSFYIQALGKAKSSCLSPCSVCIGGEPLRILGPTDAFTYLGVPFTYRGKQPIRHRPLLHKMNTEISRAPLKPPQRITLLKRHCVPKLMHDLVLRSVYRQMLKRLGSKFAKQ</sequence>
<dbReference type="EMBL" id="GEEE01017868">
    <property type="protein sequence ID" value="JAP45357.1"/>
    <property type="molecule type" value="Transcribed_RNA"/>
</dbReference>
<gene>
    <name evidence="2" type="ORF">TR127325</name>
</gene>
<organism evidence="2">
    <name type="scientific">Schistocephalus solidus</name>
    <name type="common">Tapeworm</name>
    <dbReference type="NCBI Taxonomy" id="70667"/>
    <lineage>
        <taxon>Eukaryota</taxon>
        <taxon>Metazoa</taxon>
        <taxon>Spiralia</taxon>
        <taxon>Lophotrochozoa</taxon>
        <taxon>Platyhelminthes</taxon>
        <taxon>Cestoda</taxon>
        <taxon>Eucestoda</taxon>
        <taxon>Diphyllobothriidea</taxon>
        <taxon>Diphyllobothriidae</taxon>
        <taxon>Schistocephalus</taxon>
    </lineage>
</organism>
<dbReference type="AlphaFoldDB" id="A0A0X3PBY7"/>
<accession>A0A0X3PBY7</accession>
<evidence type="ECO:0000313" key="2">
    <source>
        <dbReference type="EMBL" id="JAP48810.1"/>
    </source>
</evidence>
<proteinExistence type="predicted"/>
<dbReference type="PROSITE" id="PS50878">
    <property type="entry name" value="RT_POL"/>
    <property type="match status" value="1"/>
</dbReference>
<evidence type="ECO:0000259" key="1">
    <source>
        <dbReference type="PROSITE" id="PS50878"/>
    </source>
</evidence>
<dbReference type="SUPFAM" id="SSF56672">
    <property type="entry name" value="DNA/RNA polymerases"/>
    <property type="match status" value="1"/>
</dbReference>